<comment type="caution">
    <text evidence="3">The sequence shown here is derived from an EMBL/GenBank/DDBJ whole genome shotgun (WGS) entry which is preliminary data.</text>
</comment>
<feature type="domain" description="Alpha/beta hydrolase fold-3" evidence="2">
    <location>
        <begin position="183"/>
        <end position="312"/>
    </location>
</feature>
<accession>A0AAD9SNA5</accession>
<organism evidence="3 4">
    <name type="scientific">Phomopsis amygdali</name>
    <name type="common">Fusicoccum amygdali</name>
    <dbReference type="NCBI Taxonomy" id="1214568"/>
    <lineage>
        <taxon>Eukaryota</taxon>
        <taxon>Fungi</taxon>
        <taxon>Dikarya</taxon>
        <taxon>Ascomycota</taxon>
        <taxon>Pezizomycotina</taxon>
        <taxon>Sordariomycetes</taxon>
        <taxon>Sordariomycetidae</taxon>
        <taxon>Diaporthales</taxon>
        <taxon>Diaporthaceae</taxon>
        <taxon>Diaporthe</taxon>
    </lineage>
</organism>
<dbReference type="PANTHER" id="PTHR48081:SF8">
    <property type="entry name" value="ALPHA_BETA HYDROLASE FOLD-3 DOMAIN-CONTAINING PROTEIN-RELATED"/>
    <property type="match status" value="1"/>
</dbReference>
<dbReference type="InterPro" id="IPR013094">
    <property type="entry name" value="AB_hydrolase_3"/>
</dbReference>
<evidence type="ECO:0000259" key="2">
    <source>
        <dbReference type="Pfam" id="PF07859"/>
    </source>
</evidence>
<dbReference type="AlphaFoldDB" id="A0AAD9SNA5"/>
<dbReference type="Proteomes" id="UP001265746">
    <property type="component" value="Unassembled WGS sequence"/>
</dbReference>
<dbReference type="InterPro" id="IPR029058">
    <property type="entry name" value="AB_hydrolase_fold"/>
</dbReference>
<dbReference type="SUPFAM" id="SSF53474">
    <property type="entry name" value="alpha/beta-Hydrolases"/>
    <property type="match status" value="1"/>
</dbReference>
<sequence>MSALSLPYLDPLSQALANLTSPEILASLTLTEYLATFAPSQQHEKLPGVDRTNFTAPVEDGVELWIYKTEGLSEDVPLPYIFFIHGGGWSVGSIEEYDSIVRDLALRTGFPVVFPEYTLAPEVQFPVQHNQCYESLKWLTENGESLGLQGRNFTLAGDSAGGESDRRVPRKLGHAEHTNKMIGHLAAGLNIMSIERKEFEIPFNVFICPITSADYNAPPTLSEYELFGGPFISEPILRGMAGFYMPREEDRASVLGSPRSMPDEVAAQFPPTLIVVGSADVLRDAGKLLGEKLQTQGVDCAVVEGHGQLHDTVVSEAARQGPTPKALMTLIASEITARLTS</sequence>
<evidence type="ECO:0000313" key="3">
    <source>
        <dbReference type="EMBL" id="KAK2611596.1"/>
    </source>
</evidence>
<protein>
    <recommendedName>
        <fullName evidence="2">Alpha/beta hydrolase fold-3 domain-containing protein</fullName>
    </recommendedName>
</protein>
<proteinExistence type="predicted"/>
<evidence type="ECO:0000256" key="1">
    <source>
        <dbReference type="ARBA" id="ARBA00022801"/>
    </source>
</evidence>
<keyword evidence="1" id="KW-0378">Hydrolase</keyword>
<name>A0AAD9SNA5_PHOAM</name>
<dbReference type="PANTHER" id="PTHR48081">
    <property type="entry name" value="AB HYDROLASE SUPERFAMILY PROTEIN C4A8.06C"/>
    <property type="match status" value="1"/>
</dbReference>
<dbReference type="GO" id="GO:0016787">
    <property type="term" value="F:hydrolase activity"/>
    <property type="evidence" value="ECO:0007669"/>
    <property type="project" value="UniProtKB-KW"/>
</dbReference>
<dbReference type="EMBL" id="JAUJFL010000002">
    <property type="protein sequence ID" value="KAK2611596.1"/>
    <property type="molecule type" value="Genomic_DNA"/>
</dbReference>
<gene>
    <name evidence="3" type="ORF">N8I77_004929</name>
</gene>
<reference evidence="3" key="1">
    <citation type="submission" date="2023-06" db="EMBL/GenBank/DDBJ databases">
        <authorList>
            <person name="Noh H."/>
        </authorList>
    </citation>
    <scope>NUCLEOTIDE SEQUENCE</scope>
    <source>
        <strain evidence="3">DUCC20226</strain>
    </source>
</reference>
<dbReference type="Pfam" id="PF07859">
    <property type="entry name" value="Abhydrolase_3"/>
    <property type="match status" value="2"/>
</dbReference>
<keyword evidence="4" id="KW-1185">Reference proteome</keyword>
<dbReference type="InterPro" id="IPR050300">
    <property type="entry name" value="GDXG_lipolytic_enzyme"/>
</dbReference>
<dbReference type="Gene3D" id="3.40.50.1820">
    <property type="entry name" value="alpha/beta hydrolase"/>
    <property type="match status" value="1"/>
</dbReference>
<feature type="domain" description="Alpha/beta hydrolase fold-3" evidence="2">
    <location>
        <begin position="81"/>
        <end position="162"/>
    </location>
</feature>
<evidence type="ECO:0000313" key="4">
    <source>
        <dbReference type="Proteomes" id="UP001265746"/>
    </source>
</evidence>